<sequence length="547" mass="59032">MTRAVPAALALLLIGAAPAPPAGVEYAMTPMTGANGLAAIDITLRFAGDADGTTVVELPNAWAGSDKLYEAIGDLTAEGGRIAGGGAPDKRRIDHAPGAPITLRYRIAKLTAADPAVEYEKARPVLRPNFFYIHGEGALATLEGRLAEPARFRWGPAPAGWRVAGSLDSAPRFTVNDAAQGIFIGGTDLRIASRDVGGQKVTTVLRGRFPYSDVEFADALAKVIAASNAYWQAPAVPYFVPMIPLTGWETGAMSYGGTGRTGGFALAATPNVPMTDIVRLLAHEYGHRWLGGSLGPLARPDAAEYWFTEGFNDFVTNSVLVRAGLRDEKEAAAALNELFLRYASSPARTKPYAALAESFWQDGDAQQQVYDRGNMLALALDSQASVRAALVQMAQHPGRFAPGETQAGRFLRVFPALTPARRDAMLAGTPVDLLGNLFYACGPLRWQEQPRYESGYSAEEKDGVLRFETVDTASPAWAAGLRPGMRYVRRESFKYGDSRVPIVMRVADEQGERVLSWLPRSEERVRFQQFELKPKAGAACRKRLAGN</sequence>
<dbReference type="Proteomes" id="UP000192934">
    <property type="component" value="Chromosome I"/>
</dbReference>
<dbReference type="AlphaFoldDB" id="A0A1X7GFH5"/>
<evidence type="ECO:0000313" key="4">
    <source>
        <dbReference type="Proteomes" id="UP000192934"/>
    </source>
</evidence>
<protein>
    <submittedName>
        <fullName evidence="3">Predicted metalloprotease, contains C-terminal PDZ domain</fullName>
    </submittedName>
</protein>
<dbReference type="OrthoDB" id="7521939at2"/>
<dbReference type="InterPro" id="IPR007963">
    <property type="entry name" value="Peptidase_M61_catalytic"/>
</dbReference>
<feature type="chain" id="PRO_5012146221" evidence="1">
    <location>
        <begin position="20"/>
        <end position="547"/>
    </location>
</feature>
<reference evidence="4" key="1">
    <citation type="submission" date="2017-04" db="EMBL/GenBank/DDBJ databases">
        <authorList>
            <person name="Varghese N."/>
            <person name="Submissions S."/>
        </authorList>
    </citation>
    <scope>NUCLEOTIDE SEQUENCE [LARGE SCALE GENOMIC DNA]</scope>
    <source>
        <strain evidence="4">Dd16</strain>
    </source>
</reference>
<dbReference type="InterPro" id="IPR027268">
    <property type="entry name" value="Peptidase_M4/M1_CTD_sf"/>
</dbReference>
<name>A0A1X7GFH5_9SPHN</name>
<dbReference type="STRING" id="941907.SAMN06295910_1678"/>
<evidence type="ECO:0000256" key="1">
    <source>
        <dbReference type="SAM" id="SignalP"/>
    </source>
</evidence>
<dbReference type="SUPFAM" id="SSF55486">
    <property type="entry name" value="Metalloproteases ('zincins'), catalytic domain"/>
    <property type="match status" value="1"/>
</dbReference>
<dbReference type="Pfam" id="PF05299">
    <property type="entry name" value="Peptidase_M61"/>
    <property type="match status" value="1"/>
</dbReference>
<gene>
    <name evidence="3" type="ORF">SAMN06295910_1678</name>
</gene>
<dbReference type="GO" id="GO:0008237">
    <property type="term" value="F:metallopeptidase activity"/>
    <property type="evidence" value="ECO:0007669"/>
    <property type="project" value="UniProtKB-KW"/>
</dbReference>
<dbReference type="GO" id="GO:0006508">
    <property type="term" value="P:proteolysis"/>
    <property type="evidence" value="ECO:0007669"/>
    <property type="project" value="UniProtKB-KW"/>
</dbReference>
<proteinExistence type="predicted"/>
<keyword evidence="3" id="KW-0482">Metalloprotease</keyword>
<evidence type="ECO:0000313" key="3">
    <source>
        <dbReference type="EMBL" id="SMF69039.1"/>
    </source>
</evidence>
<dbReference type="Gene3D" id="1.10.390.10">
    <property type="entry name" value="Neutral Protease Domain 2"/>
    <property type="match status" value="1"/>
</dbReference>
<keyword evidence="4" id="KW-1185">Reference proteome</keyword>
<evidence type="ECO:0000259" key="2">
    <source>
        <dbReference type="Pfam" id="PF05299"/>
    </source>
</evidence>
<keyword evidence="3" id="KW-0378">Hydrolase</keyword>
<feature type="domain" description="Peptidase M61 catalytic" evidence="2">
    <location>
        <begin position="278"/>
        <end position="361"/>
    </location>
</feature>
<accession>A0A1X7GFH5</accession>
<feature type="signal peptide" evidence="1">
    <location>
        <begin position="1"/>
        <end position="19"/>
    </location>
</feature>
<keyword evidence="3" id="KW-0645">Protease</keyword>
<dbReference type="EMBL" id="LT840185">
    <property type="protein sequence ID" value="SMF69039.1"/>
    <property type="molecule type" value="Genomic_DNA"/>
</dbReference>
<keyword evidence="1" id="KW-0732">Signal</keyword>
<organism evidence="3 4">
    <name type="scientific">Allosphingosinicella indica</name>
    <dbReference type="NCBI Taxonomy" id="941907"/>
    <lineage>
        <taxon>Bacteria</taxon>
        <taxon>Pseudomonadati</taxon>
        <taxon>Pseudomonadota</taxon>
        <taxon>Alphaproteobacteria</taxon>
        <taxon>Sphingomonadales</taxon>
        <taxon>Sphingomonadaceae</taxon>
        <taxon>Allosphingosinicella</taxon>
    </lineage>
</organism>
<dbReference type="RefSeq" id="WP_085218362.1">
    <property type="nucleotide sequence ID" value="NZ_LT840185.1"/>
</dbReference>